<keyword evidence="1" id="KW-0812">Transmembrane</keyword>
<keyword evidence="1" id="KW-0472">Membrane</keyword>
<accession>A0A9X2IXI2</accession>
<reference evidence="2" key="1">
    <citation type="submission" date="2022-06" db="EMBL/GenBank/DDBJ databases">
        <title>Novel species in genus nocardia.</title>
        <authorList>
            <person name="Li F."/>
        </authorList>
    </citation>
    <scope>NUCLEOTIDE SEQUENCE</scope>
    <source>
        <strain evidence="2">CDC141</strain>
    </source>
</reference>
<feature type="transmembrane region" description="Helical" evidence="1">
    <location>
        <begin position="50"/>
        <end position="72"/>
    </location>
</feature>
<feature type="transmembrane region" description="Helical" evidence="1">
    <location>
        <begin position="20"/>
        <end position="38"/>
    </location>
</feature>
<dbReference type="RefSeq" id="WP_251910967.1">
    <property type="nucleotide sequence ID" value="NZ_JAMRXG010000004.1"/>
</dbReference>
<sequence length="199" mass="21433">MRPRDGENEVGPGSVKPPRIVVSVTAAIAVGVLLVCYYDRPPFGGDMTDADRLIGMAVGAIGLAVSVAVWAIKSLYVVGRQREWSWWVLGVPAVVVVGLVVGFAVRPADFDSARPDLERIAREMASGGPDRREDLRLGGLEISSAQRGPDGRIYFYDADSTGGPHIRGWVYSPDAAPADTAIRTFEKVAEGWYAFVLTD</sequence>
<evidence type="ECO:0000256" key="1">
    <source>
        <dbReference type="SAM" id="Phobius"/>
    </source>
</evidence>
<feature type="transmembrane region" description="Helical" evidence="1">
    <location>
        <begin position="84"/>
        <end position="105"/>
    </location>
</feature>
<name>A0A9X2IXI2_9NOCA</name>
<evidence type="ECO:0000313" key="2">
    <source>
        <dbReference type="EMBL" id="MCM6773890.1"/>
    </source>
</evidence>
<evidence type="ECO:0008006" key="4">
    <source>
        <dbReference type="Google" id="ProtNLM"/>
    </source>
</evidence>
<dbReference type="EMBL" id="JAMRXG010000004">
    <property type="protein sequence ID" value="MCM6773890.1"/>
    <property type="molecule type" value="Genomic_DNA"/>
</dbReference>
<organism evidence="2 3">
    <name type="scientific">Nocardia pulmonis</name>
    <dbReference type="NCBI Taxonomy" id="2951408"/>
    <lineage>
        <taxon>Bacteria</taxon>
        <taxon>Bacillati</taxon>
        <taxon>Actinomycetota</taxon>
        <taxon>Actinomycetes</taxon>
        <taxon>Mycobacteriales</taxon>
        <taxon>Nocardiaceae</taxon>
        <taxon>Nocardia</taxon>
    </lineage>
</organism>
<protein>
    <recommendedName>
        <fullName evidence="4">DUF1109 domain-containing protein</fullName>
    </recommendedName>
</protein>
<keyword evidence="3" id="KW-1185">Reference proteome</keyword>
<proteinExistence type="predicted"/>
<dbReference type="Proteomes" id="UP001139157">
    <property type="component" value="Unassembled WGS sequence"/>
</dbReference>
<comment type="caution">
    <text evidence="2">The sequence shown here is derived from an EMBL/GenBank/DDBJ whole genome shotgun (WGS) entry which is preliminary data.</text>
</comment>
<gene>
    <name evidence="2" type="ORF">NDR86_10450</name>
</gene>
<keyword evidence="1" id="KW-1133">Transmembrane helix</keyword>
<evidence type="ECO:0000313" key="3">
    <source>
        <dbReference type="Proteomes" id="UP001139157"/>
    </source>
</evidence>
<dbReference type="AlphaFoldDB" id="A0A9X2IXI2"/>